<keyword evidence="2" id="KW-0238">DNA-binding</keyword>
<dbReference type="SUPFAM" id="SSF48008">
    <property type="entry name" value="GntR ligand-binding domain-like"/>
    <property type="match status" value="1"/>
</dbReference>
<dbReference type="InterPro" id="IPR036390">
    <property type="entry name" value="WH_DNA-bd_sf"/>
</dbReference>
<gene>
    <name evidence="6" type="ORF">BBAD15_g941</name>
</gene>
<dbReference type="Gene3D" id="1.20.120.530">
    <property type="entry name" value="GntR ligand-binding domain-like"/>
    <property type="match status" value="1"/>
</dbReference>
<dbReference type="InterPro" id="IPR008920">
    <property type="entry name" value="TF_FadR/GntR_C"/>
</dbReference>
<feature type="region of interest" description="Disordered" evidence="4">
    <location>
        <begin position="625"/>
        <end position="648"/>
    </location>
</feature>
<dbReference type="InterPro" id="IPR011711">
    <property type="entry name" value="GntR_C"/>
</dbReference>
<evidence type="ECO:0000256" key="4">
    <source>
        <dbReference type="SAM" id="MobiDB-lite"/>
    </source>
</evidence>
<dbReference type="SUPFAM" id="SSF53822">
    <property type="entry name" value="Periplasmic binding protein-like I"/>
    <property type="match status" value="1"/>
</dbReference>
<dbReference type="CDD" id="cd06355">
    <property type="entry name" value="PBP1_FmdD-like"/>
    <property type="match status" value="1"/>
</dbReference>
<evidence type="ECO:0000256" key="1">
    <source>
        <dbReference type="ARBA" id="ARBA00023015"/>
    </source>
</evidence>
<dbReference type="InterPro" id="IPR017777">
    <property type="entry name" value="ABC_urea-bd_UrtA"/>
</dbReference>
<dbReference type="Gene3D" id="3.40.50.2300">
    <property type="match status" value="2"/>
</dbReference>
<keyword evidence="3" id="KW-0804">Transcription</keyword>
<evidence type="ECO:0000259" key="5">
    <source>
        <dbReference type="PROSITE" id="PS50949"/>
    </source>
</evidence>
<dbReference type="SUPFAM" id="SSF46785">
    <property type="entry name" value="Winged helix' DNA-binding domain"/>
    <property type="match status" value="1"/>
</dbReference>
<dbReference type="AlphaFoldDB" id="A0A0A2WJN3"/>
<dbReference type="NCBIfam" id="TIGR03407">
    <property type="entry name" value="urea_ABC_UrtA"/>
    <property type="match status" value="1"/>
</dbReference>
<evidence type="ECO:0000256" key="3">
    <source>
        <dbReference type="ARBA" id="ARBA00023163"/>
    </source>
</evidence>
<protein>
    <submittedName>
        <fullName evidence="6">Aliphatic amidase expression-regulating protein</fullName>
    </submittedName>
</protein>
<dbReference type="Pfam" id="PF07729">
    <property type="entry name" value="FCD"/>
    <property type="match status" value="1"/>
</dbReference>
<evidence type="ECO:0000256" key="2">
    <source>
        <dbReference type="ARBA" id="ARBA00023125"/>
    </source>
</evidence>
<dbReference type="HOGENOM" id="CLU_422709_0_0_1"/>
<dbReference type="Proteomes" id="UP000030106">
    <property type="component" value="Unassembled WGS sequence"/>
</dbReference>
<dbReference type="InterPro" id="IPR000524">
    <property type="entry name" value="Tscrpt_reg_HTH_GntR"/>
</dbReference>
<keyword evidence="1" id="KW-0805">Transcription regulation</keyword>
<dbReference type="GO" id="GO:0003677">
    <property type="term" value="F:DNA binding"/>
    <property type="evidence" value="ECO:0007669"/>
    <property type="project" value="UniProtKB-KW"/>
</dbReference>
<dbReference type="Pfam" id="PF13433">
    <property type="entry name" value="Peripla_BP_5"/>
    <property type="match status" value="1"/>
</dbReference>
<dbReference type="CDD" id="cd07377">
    <property type="entry name" value="WHTH_GntR"/>
    <property type="match status" value="1"/>
</dbReference>
<name>A0A0A2WJN3_BEABA</name>
<dbReference type="GO" id="GO:0003700">
    <property type="term" value="F:DNA-binding transcription factor activity"/>
    <property type="evidence" value="ECO:0007669"/>
    <property type="project" value="InterPro"/>
</dbReference>
<dbReference type="Pfam" id="PF00392">
    <property type="entry name" value="GntR"/>
    <property type="match status" value="1"/>
</dbReference>
<dbReference type="PROSITE" id="PS50949">
    <property type="entry name" value="HTH_GNTR"/>
    <property type="match status" value="1"/>
</dbReference>
<feature type="domain" description="HTH gntR-type" evidence="5">
    <location>
        <begin position="6"/>
        <end position="73"/>
    </location>
</feature>
<reference evidence="6 7" key="1">
    <citation type="submission" date="2012-10" db="EMBL/GenBank/DDBJ databases">
        <title>Genome sequencing and analysis of entomopathogenic fungi Beauveria bassiana D1-5.</title>
        <authorList>
            <person name="Li Q."/>
            <person name="Wang L."/>
            <person name="Zhang Z."/>
            <person name="Wang Q."/>
            <person name="Ren J."/>
            <person name="Wang M."/>
            <person name="Xu W."/>
            <person name="Wang J."/>
            <person name="Lu Y."/>
            <person name="Du Q."/>
            <person name="Sun Z."/>
        </authorList>
    </citation>
    <scope>NUCLEOTIDE SEQUENCE [LARGE SCALE GENOMIC DNA]</scope>
    <source>
        <strain evidence="6 7">D1-5</strain>
    </source>
</reference>
<feature type="compositionally biased region" description="Basic and acidic residues" evidence="4">
    <location>
        <begin position="635"/>
        <end position="648"/>
    </location>
</feature>
<sequence length="648" mass="72356">MPKRPEAVAERIYQQLKQEIFDFLLLPGDRFSENEIADRMSASRTPVRQALYALQQEGYVDVQPRSGWQIRAVDFDHLEALYDLRIVLELEAVKRLCQRADSVFPLPLQALKQFWLDDAPLDEGMNVAPHDEVFHMTLVTAAGNPEMARVHREITEKIRIVRRLDFTRQPRVSATYAEHGQILLAVRDRNLEEAQTRLHDHIAASQKEAIQAELITYRFFRGVRLMQRRTFVKAFALSASIVSLGWAFAAQAADTIKVGIMHSLSGTMAISETPLKDVALMTIDDINAKGGVLGKKLEPVVVDPASNWPLFAEKARQLLSQDKVAVVFGCWTSVSRKSVLPVFEELNGLLFYPVQYEGEEMSPNVFYTGAAPNQQAIPAVEYLMSEDGGAAKRFFLLGTDYVYPRTTNKILRAFLHSKGVQDKDIEEVYTPFGHSDYQTIVANIKKFSAGGKTAVISTINGDSNVPFYKELANQGLKATDVPVVAFSVGEEELRGIDTKPLVGNLAAWNYFESVDNPTNKQFVSEWKAYAKAHNLPNANTVVTNDPMEATYVGIHMWAQAVEKAGTTDVDKVRAAMAGQTFKAPSGFTLTMDATNHHLHKPVMIGEIESNGQFNVVWQTDKPVRAQPWSPFIPGNDKKSDRPVKTASN</sequence>
<dbReference type="InterPro" id="IPR036388">
    <property type="entry name" value="WH-like_DNA-bd_sf"/>
</dbReference>
<dbReference type="STRING" id="1245745.A0A0A2WJN3"/>
<organism evidence="6 7">
    <name type="scientific">Beauveria bassiana D1-5</name>
    <dbReference type="NCBI Taxonomy" id="1245745"/>
    <lineage>
        <taxon>Eukaryota</taxon>
        <taxon>Fungi</taxon>
        <taxon>Dikarya</taxon>
        <taxon>Ascomycota</taxon>
        <taxon>Pezizomycotina</taxon>
        <taxon>Sordariomycetes</taxon>
        <taxon>Hypocreomycetidae</taxon>
        <taxon>Hypocreales</taxon>
        <taxon>Cordycipitaceae</taxon>
        <taxon>Beauveria</taxon>
    </lineage>
</organism>
<dbReference type="SMART" id="SM00895">
    <property type="entry name" value="FCD"/>
    <property type="match status" value="1"/>
</dbReference>
<evidence type="ECO:0000313" key="7">
    <source>
        <dbReference type="Proteomes" id="UP000030106"/>
    </source>
</evidence>
<evidence type="ECO:0000313" key="6">
    <source>
        <dbReference type="EMBL" id="KGQ13304.1"/>
    </source>
</evidence>
<dbReference type="PANTHER" id="PTHR47628">
    <property type="match status" value="1"/>
</dbReference>
<dbReference type="Gene3D" id="1.10.10.10">
    <property type="entry name" value="Winged helix-like DNA-binding domain superfamily/Winged helix DNA-binding domain"/>
    <property type="match status" value="1"/>
</dbReference>
<dbReference type="InterPro" id="IPR000709">
    <property type="entry name" value="Leu_Ile_Val-bd"/>
</dbReference>
<dbReference type="GO" id="GO:0006865">
    <property type="term" value="P:amino acid transport"/>
    <property type="evidence" value="ECO:0007669"/>
    <property type="project" value="InterPro"/>
</dbReference>
<dbReference type="PANTHER" id="PTHR47628:SF1">
    <property type="entry name" value="ALIPHATIC AMIDASE EXPRESSION-REGULATING PROTEIN"/>
    <property type="match status" value="1"/>
</dbReference>
<comment type="caution">
    <text evidence="6">The sequence shown here is derived from an EMBL/GenBank/DDBJ whole genome shotgun (WGS) entry which is preliminary data.</text>
</comment>
<dbReference type="InterPro" id="IPR028082">
    <property type="entry name" value="Peripla_BP_I"/>
</dbReference>
<accession>A0A0A2WJN3</accession>
<dbReference type="PRINTS" id="PR00337">
    <property type="entry name" value="LEUILEVALBP"/>
</dbReference>
<dbReference type="EMBL" id="ANFO01000045">
    <property type="protein sequence ID" value="KGQ13304.1"/>
    <property type="molecule type" value="Genomic_DNA"/>
</dbReference>
<dbReference type="SMART" id="SM00345">
    <property type="entry name" value="HTH_GNTR"/>
    <property type="match status" value="1"/>
</dbReference>
<proteinExistence type="predicted"/>